<dbReference type="PROSITE" id="PS50932">
    <property type="entry name" value="HTH_LACI_2"/>
    <property type="match status" value="1"/>
</dbReference>
<name>A0A7W7WF19_9ACTN</name>
<protein>
    <submittedName>
        <fullName evidence="5">LacI family transcriptional regulator</fullName>
    </submittedName>
</protein>
<dbReference type="SUPFAM" id="SSF53822">
    <property type="entry name" value="Periplasmic binding protein-like I"/>
    <property type="match status" value="1"/>
</dbReference>
<keyword evidence="6" id="KW-1185">Reference proteome</keyword>
<dbReference type="PROSITE" id="PS00356">
    <property type="entry name" value="HTH_LACI_1"/>
    <property type="match status" value="1"/>
</dbReference>
<feature type="domain" description="HTH lacI-type" evidence="4">
    <location>
        <begin position="3"/>
        <end position="57"/>
    </location>
</feature>
<dbReference type="Pfam" id="PF00356">
    <property type="entry name" value="LacI"/>
    <property type="match status" value="1"/>
</dbReference>
<sequence length="356" mass="37366">MGVTIHDVARAAGVSVASASRALSGRRKVTPEVAERVTRAAAELGYQPNAVAKALRDRTTGTVGMVVPGIGNPFFTTMVEAVEHQLQKSGRDLLLCASQYTPEIEARRLNTLLARRVDGLIISPCDFEASAPAVLNAARQVPLVQVDRYIEGGGADWVGVDDDSALAQAVDHVVAGGARSVVFVSSRLMNSSARLRLAGFQLATARAGVDSGAPLLGEFTLDWGFEAGRRLLADGTLPDAVICGNDEIAVGLLRALRLGGVRVPEEVSVVGFDDVGHATMCDPPLTTVRQPVEEMAAEVVRLLGQVRVSDPRPAQRLAIAPRLVVRETSRPVTSGADTIAAAGIVAGNGQEEEEVA</sequence>
<evidence type="ECO:0000313" key="5">
    <source>
        <dbReference type="EMBL" id="MBB4944025.1"/>
    </source>
</evidence>
<dbReference type="InterPro" id="IPR010982">
    <property type="entry name" value="Lambda_DNA-bd_dom_sf"/>
</dbReference>
<dbReference type="InterPro" id="IPR046335">
    <property type="entry name" value="LacI/GalR-like_sensor"/>
</dbReference>
<gene>
    <name evidence="5" type="ORF">FHR32_008426</name>
</gene>
<evidence type="ECO:0000256" key="1">
    <source>
        <dbReference type="ARBA" id="ARBA00023015"/>
    </source>
</evidence>
<keyword evidence="3" id="KW-0804">Transcription</keyword>
<evidence type="ECO:0000256" key="2">
    <source>
        <dbReference type="ARBA" id="ARBA00023125"/>
    </source>
</evidence>
<dbReference type="Proteomes" id="UP000534286">
    <property type="component" value="Unassembled WGS sequence"/>
</dbReference>
<reference evidence="5 6" key="1">
    <citation type="submission" date="2020-08" db="EMBL/GenBank/DDBJ databases">
        <title>Sequencing the genomes of 1000 actinobacteria strains.</title>
        <authorList>
            <person name="Klenk H.-P."/>
        </authorList>
    </citation>
    <scope>NUCLEOTIDE SEQUENCE [LARGE SCALE GENOMIC DNA]</scope>
    <source>
        <strain evidence="5 6">DSM 43023</strain>
    </source>
</reference>
<dbReference type="EMBL" id="JACHJU010000006">
    <property type="protein sequence ID" value="MBB4944025.1"/>
    <property type="molecule type" value="Genomic_DNA"/>
</dbReference>
<dbReference type="Gene3D" id="3.40.50.2300">
    <property type="match status" value="2"/>
</dbReference>
<dbReference type="SMART" id="SM00354">
    <property type="entry name" value="HTH_LACI"/>
    <property type="match status" value="1"/>
</dbReference>
<comment type="caution">
    <text evidence="5">The sequence shown here is derived from an EMBL/GenBank/DDBJ whole genome shotgun (WGS) entry which is preliminary data.</text>
</comment>
<dbReference type="PANTHER" id="PTHR30146:SF138">
    <property type="entry name" value="TRANSCRIPTIONAL REGULATORY PROTEIN"/>
    <property type="match status" value="1"/>
</dbReference>
<dbReference type="PANTHER" id="PTHR30146">
    <property type="entry name" value="LACI-RELATED TRANSCRIPTIONAL REPRESSOR"/>
    <property type="match status" value="1"/>
</dbReference>
<dbReference type="Gene3D" id="1.10.260.40">
    <property type="entry name" value="lambda repressor-like DNA-binding domains"/>
    <property type="match status" value="1"/>
</dbReference>
<dbReference type="Pfam" id="PF13377">
    <property type="entry name" value="Peripla_BP_3"/>
    <property type="match status" value="1"/>
</dbReference>
<dbReference type="AlphaFoldDB" id="A0A7W7WF19"/>
<organism evidence="5 6">
    <name type="scientific">Streptosporangium album</name>
    <dbReference type="NCBI Taxonomy" id="47479"/>
    <lineage>
        <taxon>Bacteria</taxon>
        <taxon>Bacillati</taxon>
        <taxon>Actinomycetota</taxon>
        <taxon>Actinomycetes</taxon>
        <taxon>Streptosporangiales</taxon>
        <taxon>Streptosporangiaceae</taxon>
        <taxon>Streptosporangium</taxon>
    </lineage>
</organism>
<keyword evidence="1" id="KW-0805">Transcription regulation</keyword>
<dbReference type="InterPro" id="IPR000843">
    <property type="entry name" value="HTH_LacI"/>
</dbReference>
<evidence type="ECO:0000259" key="4">
    <source>
        <dbReference type="PROSITE" id="PS50932"/>
    </source>
</evidence>
<dbReference type="RefSeq" id="WP_184759890.1">
    <property type="nucleotide sequence ID" value="NZ_BAABEK010000059.1"/>
</dbReference>
<dbReference type="CDD" id="cd01392">
    <property type="entry name" value="HTH_LacI"/>
    <property type="match status" value="1"/>
</dbReference>
<evidence type="ECO:0000256" key="3">
    <source>
        <dbReference type="ARBA" id="ARBA00023163"/>
    </source>
</evidence>
<dbReference type="InterPro" id="IPR028082">
    <property type="entry name" value="Peripla_BP_I"/>
</dbReference>
<dbReference type="CDD" id="cd06267">
    <property type="entry name" value="PBP1_LacI_sugar_binding-like"/>
    <property type="match status" value="1"/>
</dbReference>
<evidence type="ECO:0000313" key="6">
    <source>
        <dbReference type="Proteomes" id="UP000534286"/>
    </source>
</evidence>
<accession>A0A7W7WF19</accession>
<dbReference type="SUPFAM" id="SSF47413">
    <property type="entry name" value="lambda repressor-like DNA-binding domains"/>
    <property type="match status" value="1"/>
</dbReference>
<keyword evidence="2" id="KW-0238">DNA-binding</keyword>
<dbReference type="GO" id="GO:0000976">
    <property type="term" value="F:transcription cis-regulatory region binding"/>
    <property type="evidence" value="ECO:0007669"/>
    <property type="project" value="TreeGrafter"/>
</dbReference>
<dbReference type="GO" id="GO:0003700">
    <property type="term" value="F:DNA-binding transcription factor activity"/>
    <property type="evidence" value="ECO:0007669"/>
    <property type="project" value="TreeGrafter"/>
</dbReference>
<proteinExistence type="predicted"/>